<feature type="compositionally biased region" description="Low complexity" evidence="8">
    <location>
        <begin position="480"/>
        <end position="495"/>
    </location>
</feature>
<keyword evidence="11" id="KW-1185">Reference proteome</keyword>
<evidence type="ECO:0000313" key="11">
    <source>
        <dbReference type="Proteomes" id="UP000824998"/>
    </source>
</evidence>
<keyword evidence="4" id="KW-0186">Copper</keyword>
<dbReference type="GO" id="GO:0005634">
    <property type="term" value="C:nucleus"/>
    <property type="evidence" value="ECO:0007669"/>
    <property type="project" value="UniProtKB-SubCell"/>
</dbReference>
<keyword evidence="5" id="KW-0805">Transcription regulation</keyword>
<dbReference type="GO" id="GO:0006879">
    <property type="term" value="P:intracellular iron ion homeostasis"/>
    <property type="evidence" value="ECO:0007669"/>
    <property type="project" value="TreeGrafter"/>
</dbReference>
<evidence type="ECO:0000256" key="7">
    <source>
        <dbReference type="ARBA" id="ARBA00023242"/>
    </source>
</evidence>
<feature type="compositionally biased region" description="Polar residues" evidence="8">
    <location>
        <begin position="247"/>
        <end position="268"/>
    </location>
</feature>
<dbReference type="SMART" id="SM00412">
    <property type="entry name" value="Cu_FIST"/>
    <property type="match status" value="1"/>
</dbReference>
<feature type="compositionally biased region" description="Polar residues" evidence="8">
    <location>
        <begin position="102"/>
        <end position="130"/>
    </location>
</feature>
<keyword evidence="3" id="KW-0862">Zinc</keyword>
<dbReference type="PROSITE" id="PS50073">
    <property type="entry name" value="COPPER_FIST_2"/>
    <property type="match status" value="1"/>
</dbReference>
<dbReference type="InterPro" id="IPR001083">
    <property type="entry name" value="Cu_fist_DNA-bd_dom"/>
</dbReference>
<dbReference type="GO" id="GO:0045944">
    <property type="term" value="P:positive regulation of transcription by RNA polymerase II"/>
    <property type="evidence" value="ECO:0007669"/>
    <property type="project" value="TreeGrafter"/>
</dbReference>
<dbReference type="SMART" id="SM01090">
    <property type="entry name" value="Copper-fist"/>
    <property type="match status" value="1"/>
</dbReference>
<dbReference type="GO" id="GO:0000978">
    <property type="term" value="F:RNA polymerase II cis-regulatory region sequence-specific DNA binding"/>
    <property type="evidence" value="ECO:0007669"/>
    <property type="project" value="TreeGrafter"/>
</dbReference>
<evidence type="ECO:0000256" key="5">
    <source>
        <dbReference type="ARBA" id="ARBA00023015"/>
    </source>
</evidence>
<dbReference type="GO" id="GO:0005507">
    <property type="term" value="F:copper ion binding"/>
    <property type="evidence" value="ECO:0007669"/>
    <property type="project" value="InterPro"/>
</dbReference>
<proteinExistence type="predicted"/>
<evidence type="ECO:0000313" key="10">
    <source>
        <dbReference type="EMBL" id="KAG9237240.1"/>
    </source>
</evidence>
<name>A0A9P8C8B2_9HELO</name>
<evidence type="ECO:0000256" key="2">
    <source>
        <dbReference type="ARBA" id="ARBA00022723"/>
    </source>
</evidence>
<keyword evidence="2" id="KW-0479">Metal-binding</keyword>
<dbReference type="Gene3D" id="3.90.430.10">
    <property type="entry name" value="Copper fist DNA-binding domain"/>
    <property type="match status" value="1"/>
</dbReference>
<feature type="domain" description="Copper-fist" evidence="9">
    <location>
        <begin position="1"/>
        <end position="41"/>
    </location>
</feature>
<dbReference type="PANTHER" id="PTHR28088">
    <property type="entry name" value="TRANSCRIPTIONAL ACTIVATOR HAA1-RELATED"/>
    <property type="match status" value="1"/>
</dbReference>
<dbReference type="OrthoDB" id="5600085at2759"/>
<sequence>MPLINGMKMACEPCIRGHRSTKCTHANERLMVPVRKPGRPLSQCPHPGGGQSCMCGSVTAAIPRKQACRCGGEGSPASTTVSAATPIVPRAEPISTPDLPSPTKTSFKIQKSQRPASASRKQSYSSNLERMDTNSINVVPFKQQPMPPNVPVSGGYSMVGPSQNYGYAPQYSMVQTQYASIAIQPHPMSYESSSPIVAMNGFSNGITSSEDQYAVESPLATPTICPMQTNGILNGKVTGGSYCAPAPSNTNGSPINGESKPIENSSRCASKENGHGHTSSISNIIAEVQEQKPKSCCSSKSNEPLKQESMIQNGVRMQTNGAGPPQMMAPGGMPFVQAYYPQYVSHDPTVFTYPPGYGSFQNPIQPAAWRESFRTNNYSPHPTPSAIQSPPCNGSMINGGADTVHTCGCGDGCQCVGCVAHPYNDTTMAHVRSAAAWQMSMDHSGGEMYTNGYSQPETPTLNRHSNGNGAMHAQNGEQVASPTANTPSSSNSGSGDEQTLPESDFLFVSYSFAGEGCAGESLSCPCGDDCQCVGCTIHQQPQQQAQSLTSEIPGMPCGGAEDACPCGDNCECIGCVFHGNASA</sequence>
<comment type="caution">
    <text evidence="10">The sequence shown here is derived from an EMBL/GenBank/DDBJ whole genome shotgun (WGS) entry which is preliminary data.</text>
</comment>
<evidence type="ECO:0000259" key="9">
    <source>
        <dbReference type="PROSITE" id="PS50073"/>
    </source>
</evidence>
<dbReference type="FunFam" id="3.90.430.10:FF:000001">
    <property type="entry name" value="Copper fist DNA-binding protein"/>
    <property type="match status" value="1"/>
</dbReference>
<dbReference type="Pfam" id="PF00649">
    <property type="entry name" value="Copper-fist"/>
    <property type="match status" value="1"/>
</dbReference>
<protein>
    <recommendedName>
        <fullName evidence="9">Copper-fist domain-containing protein</fullName>
    </recommendedName>
</protein>
<dbReference type="InterPro" id="IPR036395">
    <property type="entry name" value="Cu_fist_DNA-bd_dom_sf"/>
</dbReference>
<keyword evidence="6" id="KW-0804">Transcription</keyword>
<evidence type="ECO:0000256" key="8">
    <source>
        <dbReference type="SAM" id="MobiDB-lite"/>
    </source>
</evidence>
<comment type="subcellular location">
    <subcellularLocation>
        <location evidence="1">Nucleus</location>
    </subcellularLocation>
</comment>
<evidence type="ECO:0000256" key="6">
    <source>
        <dbReference type="ARBA" id="ARBA00023163"/>
    </source>
</evidence>
<dbReference type="AlphaFoldDB" id="A0A9P8C8B2"/>
<dbReference type="PANTHER" id="PTHR28088:SF9">
    <property type="entry name" value="TRANSCRIPTION FACTOR GRISEA, PUTATIVE (AFU_ORTHOLOGUE AFUA_1G13190)-RELATED"/>
    <property type="match status" value="1"/>
</dbReference>
<feature type="region of interest" description="Disordered" evidence="8">
    <location>
        <begin position="71"/>
        <end position="130"/>
    </location>
</feature>
<gene>
    <name evidence="10" type="ORF">BJ875DRAFT_370317</name>
</gene>
<evidence type="ECO:0000256" key="4">
    <source>
        <dbReference type="ARBA" id="ARBA00023008"/>
    </source>
</evidence>
<dbReference type="SUPFAM" id="SSF57879">
    <property type="entry name" value="Zinc domain conserved in yeast copper-regulated transcription factors"/>
    <property type="match status" value="1"/>
</dbReference>
<feature type="region of interest" description="Disordered" evidence="8">
    <location>
        <begin position="247"/>
        <end position="278"/>
    </location>
</feature>
<dbReference type="GO" id="GO:0000981">
    <property type="term" value="F:DNA-binding transcription factor activity, RNA polymerase II-specific"/>
    <property type="evidence" value="ECO:0007669"/>
    <property type="project" value="TreeGrafter"/>
</dbReference>
<evidence type="ECO:0000256" key="1">
    <source>
        <dbReference type="ARBA" id="ARBA00004123"/>
    </source>
</evidence>
<dbReference type="PROSITE" id="PS01119">
    <property type="entry name" value="COPPER_FIST_1"/>
    <property type="match status" value="1"/>
</dbReference>
<dbReference type="InterPro" id="IPR051763">
    <property type="entry name" value="Copper_Homeo_Regul"/>
</dbReference>
<dbReference type="EMBL" id="MU251390">
    <property type="protein sequence ID" value="KAG9237240.1"/>
    <property type="molecule type" value="Genomic_DNA"/>
</dbReference>
<feature type="compositionally biased region" description="Polar residues" evidence="8">
    <location>
        <begin position="451"/>
        <end position="468"/>
    </location>
</feature>
<dbReference type="GO" id="GO:0006878">
    <property type="term" value="P:intracellular copper ion homeostasis"/>
    <property type="evidence" value="ECO:0007669"/>
    <property type="project" value="TreeGrafter"/>
</dbReference>
<organism evidence="10 11">
    <name type="scientific">Amylocarpus encephaloides</name>
    <dbReference type="NCBI Taxonomy" id="45428"/>
    <lineage>
        <taxon>Eukaryota</taxon>
        <taxon>Fungi</taxon>
        <taxon>Dikarya</taxon>
        <taxon>Ascomycota</taxon>
        <taxon>Pezizomycotina</taxon>
        <taxon>Leotiomycetes</taxon>
        <taxon>Helotiales</taxon>
        <taxon>Helotiales incertae sedis</taxon>
        <taxon>Amylocarpus</taxon>
    </lineage>
</organism>
<reference evidence="10" key="1">
    <citation type="journal article" date="2021" name="IMA Fungus">
        <title>Genomic characterization of three marine fungi, including Emericellopsis atlantica sp. nov. with signatures of a generalist lifestyle and marine biomass degradation.</title>
        <authorList>
            <person name="Hagestad O.C."/>
            <person name="Hou L."/>
            <person name="Andersen J.H."/>
            <person name="Hansen E.H."/>
            <person name="Altermark B."/>
            <person name="Li C."/>
            <person name="Kuhnert E."/>
            <person name="Cox R.J."/>
            <person name="Crous P.W."/>
            <person name="Spatafora J.W."/>
            <person name="Lail K."/>
            <person name="Amirebrahimi M."/>
            <person name="Lipzen A."/>
            <person name="Pangilinan J."/>
            <person name="Andreopoulos W."/>
            <person name="Hayes R.D."/>
            <person name="Ng V."/>
            <person name="Grigoriev I.V."/>
            <person name="Jackson S.A."/>
            <person name="Sutton T.D.S."/>
            <person name="Dobson A.D.W."/>
            <person name="Rama T."/>
        </authorList>
    </citation>
    <scope>NUCLEOTIDE SEQUENCE</scope>
    <source>
        <strain evidence="10">TRa018bII</strain>
    </source>
</reference>
<dbReference type="Proteomes" id="UP000824998">
    <property type="component" value="Unassembled WGS sequence"/>
</dbReference>
<evidence type="ECO:0000256" key="3">
    <source>
        <dbReference type="ARBA" id="ARBA00022833"/>
    </source>
</evidence>
<accession>A0A9P8C8B2</accession>
<feature type="region of interest" description="Disordered" evidence="8">
    <location>
        <begin position="448"/>
        <end position="500"/>
    </location>
</feature>
<dbReference type="PRINTS" id="PR00617">
    <property type="entry name" value="COPPERFIST"/>
</dbReference>
<keyword evidence="7" id="KW-0539">Nucleus</keyword>